<keyword evidence="1" id="KW-1133">Transmembrane helix</keyword>
<evidence type="ECO:0000256" key="1">
    <source>
        <dbReference type="SAM" id="Phobius"/>
    </source>
</evidence>
<gene>
    <name evidence="2" type="ORF">BN14_09902</name>
</gene>
<comment type="caution">
    <text evidence="2">The sequence shown here is derived from an EMBL/GenBank/DDBJ whole genome shotgun (WGS) entry which is preliminary data.</text>
</comment>
<dbReference type="EMBL" id="CAOJ01015087">
    <property type="protein sequence ID" value="CCO35782.1"/>
    <property type="molecule type" value="Genomic_DNA"/>
</dbReference>
<dbReference type="AlphaFoldDB" id="M5CGA6"/>
<evidence type="ECO:0000313" key="3">
    <source>
        <dbReference type="Proteomes" id="UP000012065"/>
    </source>
</evidence>
<feature type="transmembrane region" description="Helical" evidence="1">
    <location>
        <begin position="104"/>
        <end position="126"/>
    </location>
</feature>
<dbReference type="Proteomes" id="UP000012065">
    <property type="component" value="Unassembled WGS sequence"/>
</dbReference>
<feature type="transmembrane region" description="Helical" evidence="1">
    <location>
        <begin position="30"/>
        <end position="53"/>
    </location>
</feature>
<name>M5CGA6_THACB</name>
<reference evidence="2 3" key="1">
    <citation type="journal article" date="2013" name="J. Biotechnol.">
        <title>Establishment and interpretation of the genome sequence of the phytopathogenic fungus Rhizoctonia solani AG1-IB isolate 7/3/14.</title>
        <authorList>
            <person name="Wibberg D.W."/>
            <person name="Jelonek L.J."/>
            <person name="Rupp O.R."/>
            <person name="Hennig M.H."/>
            <person name="Eikmeyer F.E."/>
            <person name="Goesmann A.G."/>
            <person name="Hartmann A.H."/>
            <person name="Borriss R.B."/>
            <person name="Grosch R.G."/>
            <person name="Puehler A.P."/>
            <person name="Schlueter A.S."/>
        </authorList>
    </citation>
    <scope>NUCLEOTIDE SEQUENCE [LARGE SCALE GENOMIC DNA]</scope>
    <source>
        <strain evidence="3">AG1-IB / isolate 7/3/14</strain>
    </source>
</reference>
<keyword evidence="1" id="KW-0472">Membrane</keyword>
<keyword evidence="1" id="KW-0812">Transmembrane</keyword>
<proteinExistence type="predicted"/>
<accession>M5CGA6</accession>
<sequence>MGNIKFNAPVVGLPVPTPIAVPRPDELHPVLVQVAIFLVLCYSHIVAAFGLILPSVPGEPNLGPHTIRHGRGVNRAQVVAPEPLPLVLAQGIAQPMPDECWRRLVFFVCSPMAIVGLSILVGSATAPPVGGVDPTHVVDVINEPIDHVSGNVASASLTGSLILQAGLKLLEFASEVAL</sequence>
<dbReference type="HOGENOM" id="CLU_103457_0_0_1"/>
<evidence type="ECO:0000313" key="2">
    <source>
        <dbReference type="EMBL" id="CCO35782.1"/>
    </source>
</evidence>
<organism evidence="2 3">
    <name type="scientific">Thanatephorus cucumeris (strain AG1-IB / isolate 7/3/14)</name>
    <name type="common">Lettuce bottom rot fungus</name>
    <name type="synonym">Rhizoctonia solani</name>
    <dbReference type="NCBI Taxonomy" id="1108050"/>
    <lineage>
        <taxon>Eukaryota</taxon>
        <taxon>Fungi</taxon>
        <taxon>Dikarya</taxon>
        <taxon>Basidiomycota</taxon>
        <taxon>Agaricomycotina</taxon>
        <taxon>Agaricomycetes</taxon>
        <taxon>Cantharellales</taxon>
        <taxon>Ceratobasidiaceae</taxon>
        <taxon>Rhizoctonia</taxon>
        <taxon>Rhizoctonia solani AG-1</taxon>
    </lineage>
</organism>
<protein>
    <submittedName>
        <fullName evidence="2">Uncharacterized protein</fullName>
    </submittedName>
</protein>